<accession>F4C6A7</accession>
<dbReference type="eggNOG" id="COG2220">
    <property type="taxonomic scope" value="Bacteria"/>
</dbReference>
<dbReference type="OrthoDB" id="710690at2"/>
<dbReference type="InterPro" id="IPR050114">
    <property type="entry name" value="UPF0173_UPF0282_UlaG_hydrolase"/>
</dbReference>
<keyword evidence="1" id="KW-0378">Hydrolase</keyword>
<sequence>MKVQQNRNATLVVTYAWKKFLIDPMLSDKGTLPSFPNPLSGNANPLEELPVPVQELVSDLDAVFLSHLHMDHYDEAAKKLSPKDIRVFVQNESDKQELDMTGFKDVEILTETSTFHRHKNAALSNS</sequence>
<reference evidence="3" key="1">
    <citation type="submission" date="2011-03" db="EMBL/GenBank/DDBJ databases">
        <title>Complete sequence of Sphingobacterium sp. 21.</title>
        <authorList>
            <consortium name="US DOE Joint Genome Institute"/>
            <person name="Lucas S."/>
            <person name="Copeland A."/>
            <person name="Lapidus A."/>
            <person name="Cheng J.-F."/>
            <person name="Goodwin L."/>
            <person name="Pitluck S."/>
            <person name="Davenport K."/>
            <person name="Detter J.C."/>
            <person name="Han C."/>
            <person name="Tapia R."/>
            <person name="Land M."/>
            <person name="Hauser L."/>
            <person name="Kyrpides N."/>
            <person name="Ivanova N."/>
            <person name="Ovchinnikova G."/>
            <person name="Pagani I."/>
            <person name="Siebers A.K."/>
            <person name="Allgaier M."/>
            <person name="Thelen M.P."/>
            <person name="Hugenholtz P."/>
            <person name="Woyke T."/>
        </authorList>
    </citation>
    <scope>NUCLEOTIDE SEQUENCE</scope>
    <source>
        <strain evidence="3">21</strain>
    </source>
</reference>
<dbReference type="AlphaFoldDB" id="F4C6A7"/>
<dbReference type="Pfam" id="PF12706">
    <property type="entry name" value="Lactamase_B_2"/>
    <property type="match status" value="1"/>
</dbReference>
<proteinExistence type="predicted"/>
<name>F4C6A7_SPHS2</name>
<dbReference type="InterPro" id="IPR001279">
    <property type="entry name" value="Metallo-B-lactamas"/>
</dbReference>
<dbReference type="PANTHER" id="PTHR43546:SF9">
    <property type="entry name" value="L-ASCORBATE-6-PHOSPHATE LACTONASE ULAG-RELATED"/>
    <property type="match status" value="1"/>
</dbReference>
<evidence type="ECO:0000256" key="1">
    <source>
        <dbReference type="ARBA" id="ARBA00022801"/>
    </source>
</evidence>
<dbReference type="GO" id="GO:0016787">
    <property type="term" value="F:hydrolase activity"/>
    <property type="evidence" value="ECO:0007669"/>
    <property type="project" value="UniProtKB-KW"/>
</dbReference>
<dbReference type="PATRIC" id="fig|743722.3.peg.5117"/>
<evidence type="ECO:0000313" key="3">
    <source>
        <dbReference type="EMBL" id="ADZ81330.1"/>
    </source>
</evidence>
<dbReference type="SUPFAM" id="SSF56281">
    <property type="entry name" value="Metallo-hydrolase/oxidoreductase"/>
    <property type="match status" value="1"/>
</dbReference>
<evidence type="ECO:0000259" key="2">
    <source>
        <dbReference type="Pfam" id="PF12706"/>
    </source>
</evidence>
<dbReference type="PANTHER" id="PTHR43546">
    <property type="entry name" value="UPF0173 METAL-DEPENDENT HYDROLASE MJ1163-RELATED"/>
    <property type="match status" value="1"/>
</dbReference>
<dbReference type="EMBL" id="CP002584">
    <property type="protein sequence ID" value="ADZ81330.1"/>
    <property type="molecule type" value="Genomic_DNA"/>
</dbReference>
<gene>
    <name evidence="3" type="ordered locus">Sph21_4823</name>
</gene>
<organism evidence="3">
    <name type="scientific">Sphingobacterium sp. (strain 21)</name>
    <dbReference type="NCBI Taxonomy" id="743722"/>
    <lineage>
        <taxon>Bacteria</taxon>
        <taxon>Pseudomonadati</taxon>
        <taxon>Bacteroidota</taxon>
        <taxon>Sphingobacteriia</taxon>
        <taxon>Sphingobacteriales</taxon>
        <taxon>Sphingobacteriaceae</taxon>
        <taxon>Sphingobacterium</taxon>
    </lineage>
</organism>
<dbReference type="HOGENOM" id="CLU_1980148_0_0_10"/>
<dbReference type="KEGG" id="shg:Sph21_4823"/>
<dbReference type="InterPro" id="IPR036866">
    <property type="entry name" value="RibonucZ/Hydroxyglut_hydro"/>
</dbReference>
<protein>
    <recommendedName>
        <fullName evidence="2">Metallo-beta-lactamase domain-containing protein</fullName>
    </recommendedName>
</protein>
<dbReference type="Gene3D" id="3.60.15.10">
    <property type="entry name" value="Ribonuclease Z/Hydroxyacylglutathione hydrolase-like"/>
    <property type="match status" value="1"/>
</dbReference>
<feature type="domain" description="Metallo-beta-lactamase" evidence="2">
    <location>
        <begin position="20"/>
        <end position="91"/>
    </location>
</feature>